<comment type="caution">
    <text evidence="2">The sequence shown here is derived from an EMBL/GenBank/DDBJ whole genome shotgun (WGS) entry which is preliminary data.</text>
</comment>
<dbReference type="AlphaFoldDB" id="A0A7J6L8Y0"/>
<proteinExistence type="predicted"/>
<organism evidence="2 3">
    <name type="scientific">Perkinsus olseni</name>
    <name type="common">Perkinsus atlanticus</name>
    <dbReference type="NCBI Taxonomy" id="32597"/>
    <lineage>
        <taxon>Eukaryota</taxon>
        <taxon>Sar</taxon>
        <taxon>Alveolata</taxon>
        <taxon>Perkinsozoa</taxon>
        <taxon>Perkinsea</taxon>
        <taxon>Perkinsida</taxon>
        <taxon>Perkinsidae</taxon>
        <taxon>Perkinsus</taxon>
    </lineage>
</organism>
<evidence type="ECO:0000256" key="1">
    <source>
        <dbReference type="SAM" id="MobiDB-lite"/>
    </source>
</evidence>
<accession>A0A7J6L8Y0</accession>
<dbReference type="Gene3D" id="3.40.50.1820">
    <property type="entry name" value="alpha/beta hydrolase"/>
    <property type="match status" value="1"/>
</dbReference>
<reference evidence="2 3" key="1">
    <citation type="submission" date="2020-04" db="EMBL/GenBank/DDBJ databases">
        <title>Perkinsus olseni comparative genomics.</title>
        <authorList>
            <person name="Bogema D.R."/>
        </authorList>
    </citation>
    <scope>NUCLEOTIDE SEQUENCE [LARGE SCALE GENOMIC DNA]</scope>
    <source>
        <strain evidence="2">ATCC PRA-31</strain>
    </source>
</reference>
<dbReference type="SUPFAM" id="SSF53474">
    <property type="entry name" value="alpha/beta-Hydrolases"/>
    <property type="match status" value="1"/>
</dbReference>
<evidence type="ECO:0000313" key="2">
    <source>
        <dbReference type="EMBL" id="KAF4655651.1"/>
    </source>
</evidence>
<dbReference type="EMBL" id="JABANN010000630">
    <property type="protein sequence ID" value="KAF4655651.1"/>
    <property type="molecule type" value="Genomic_DNA"/>
</dbReference>
<name>A0A7J6L8Y0_PEROL</name>
<dbReference type="InterPro" id="IPR029058">
    <property type="entry name" value="AB_hydrolase_fold"/>
</dbReference>
<protein>
    <submittedName>
        <fullName evidence="2">Uncharacterized protein</fullName>
    </submittedName>
</protein>
<sequence>MASSRQSTKARTDRFQDLGGAEVFNVASEASEAAVLSGPAFTEKERNFLIERLTTEVAEFSVAANCQIFARCLVQTTEIARLLQKNGQEGRAKGKRSQQGEWVLAIHGFCNLTTSWTWMKARYAGRWPRDCSSQFAVGLYKKGFNVLLIDLPGFGKSSISQNIRCSPERWRPRDAHMLSHVLSELGVHQCRVVACYEGAGMLFKLLMKYPHLIGSHHFLYNPVIDDNALDTYCSQLRLTSKIRALGSAFNVFVAYDRSPYGGLVRPDVREVTERTFNALTEISQDHLCKDRVFIASVTRHEIAERLAYKAEQPGLASVRILYPSKYFKVYVAEFIAGSRVPPYSSVLTPSGELRWVVGREDRSDLNDTQPESTLDAAQIGVNAVVEVSRERRDWKNAPPDNERSYGSRLQRQEDGLRMETLLQVSMKEYLDEYGEEEEANVRDALARSRITAENERTDVRLAELRSLPAGGDAVDELREMQGGIEESMGTLDLYHGYSEEEQMRLAIANSLKENLPKGITDKLQPRIPVNWIRDCTAELSPRWLGILRSARPLQSSDVVVGGYLRREETGQQA</sequence>
<dbReference type="Proteomes" id="UP000572268">
    <property type="component" value="Unassembled WGS sequence"/>
</dbReference>
<feature type="region of interest" description="Disordered" evidence="1">
    <location>
        <begin position="390"/>
        <end position="412"/>
    </location>
</feature>
<gene>
    <name evidence="2" type="ORF">FOL46_008177</name>
</gene>
<evidence type="ECO:0000313" key="3">
    <source>
        <dbReference type="Proteomes" id="UP000572268"/>
    </source>
</evidence>